<name>A0A9P4UU08_9PLEO</name>
<evidence type="ECO:0000313" key="3">
    <source>
        <dbReference type="EMBL" id="KAF2726689.1"/>
    </source>
</evidence>
<reference evidence="3" key="1">
    <citation type="journal article" date="2020" name="Stud. Mycol.">
        <title>101 Dothideomycetes genomes: a test case for predicting lifestyles and emergence of pathogens.</title>
        <authorList>
            <person name="Haridas S."/>
            <person name="Albert R."/>
            <person name="Binder M."/>
            <person name="Bloem J."/>
            <person name="Labutti K."/>
            <person name="Salamov A."/>
            <person name="Andreopoulos B."/>
            <person name="Baker S."/>
            <person name="Barry K."/>
            <person name="Bills G."/>
            <person name="Bluhm B."/>
            <person name="Cannon C."/>
            <person name="Castanera R."/>
            <person name="Culley D."/>
            <person name="Daum C."/>
            <person name="Ezra D."/>
            <person name="Gonzalez J."/>
            <person name="Henrissat B."/>
            <person name="Kuo A."/>
            <person name="Liang C."/>
            <person name="Lipzen A."/>
            <person name="Lutzoni F."/>
            <person name="Magnuson J."/>
            <person name="Mondo S."/>
            <person name="Nolan M."/>
            <person name="Ohm R."/>
            <person name="Pangilinan J."/>
            <person name="Park H.-J."/>
            <person name="Ramirez L."/>
            <person name="Alfaro M."/>
            <person name="Sun H."/>
            <person name="Tritt A."/>
            <person name="Yoshinaga Y."/>
            <person name="Zwiers L.-H."/>
            <person name="Turgeon B."/>
            <person name="Goodwin S."/>
            <person name="Spatafora J."/>
            <person name="Crous P."/>
            <person name="Grigoriev I."/>
        </authorList>
    </citation>
    <scope>NUCLEOTIDE SEQUENCE</scope>
    <source>
        <strain evidence="3">CBS 125425</strain>
    </source>
</reference>
<evidence type="ECO:0000256" key="2">
    <source>
        <dbReference type="SAM" id="Phobius"/>
    </source>
</evidence>
<keyword evidence="2" id="KW-0812">Transmembrane</keyword>
<comment type="caution">
    <text evidence="3">The sequence shown here is derived from an EMBL/GenBank/DDBJ whole genome shotgun (WGS) entry which is preliminary data.</text>
</comment>
<accession>A0A9P4UU08</accession>
<feature type="region of interest" description="Disordered" evidence="1">
    <location>
        <begin position="221"/>
        <end position="245"/>
    </location>
</feature>
<feature type="transmembrane region" description="Helical" evidence="2">
    <location>
        <begin position="519"/>
        <end position="552"/>
    </location>
</feature>
<protein>
    <submittedName>
        <fullName evidence="3">Uncharacterized protein</fullName>
    </submittedName>
</protein>
<feature type="transmembrane region" description="Helical" evidence="2">
    <location>
        <begin position="310"/>
        <end position="329"/>
    </location>
</feature>
<keyword evidence="2" id="KW-0472">Membrane</keyword>
<feature type="transmembrane region" description="Helical" evidence="2">
    <location>
        <begin position="350"/>
        <end position="378"/>
    </location>
</feature>
<feature type="transmembrane region" description="Helical" evidence="2">
    <location>
        <begin position="398"/>
        <end position="420"/>
    </location>
</feature>
<feature type="transmembrane region" description="Helical" evidence="2">
    <location>
        <begin position="477"/>
        <end position="499"/>
    </location>
</feature>
<feature type="transmembrane region" description="Helical" evidence="2">
    <location>
        <begin position="573"/>
        <end position="592"/>
    </location>
</feature>
<feature type="region of interest" description="Disordered" evidence="1">
    <location>
        <begin position="123"/>
        <end position="206"/>
    </location>
</feature>
<feature type="compositionally biased region" description="Low complexity" evidence="1">
    <location>
        <begin position="178"/>
        <end position="193"/>
    </location>
</feature>
<dbReference type="AlphaFoldDB" id="A0A9P4UU08"/>
<evidence type="ECO:0000313" key="4">
    <source>
        <dbReference type="Proteomes" id="UP000799444"/>
    </source>
</evidence>
<feature type="compositionally biased region" description="Basic and acidic residues" evidence="1">
    <location>
        <begin position="221"/>
        <end position="237"/>
    </location>
</feature>
<dbReference type="Proteomes" id="UP000799444">
    <property type="component" value="Unassembled WGS sequence"/>
</dbReference>
<keyword evidence="2" id="KW-1133">Transmembrane helix</keyword>
<proteinExistence type="predicted"/>
<keyword evidence="4" id="KW-1185">Reference proteome</keyword>
<dbReference type="OrthoDB" id="3800730at2759"/>
<feature type="compositionally biased region" description="Polar residues" evidence="1">
    <location>
        <begin position="163"/>
        <end position="177"/>
    </location>
</feature>
<sequence length="614" mass="68015">MIIPLFVHNGTVLSSPSIGAGNDTLPAPGQPPNTVSWQSAFWPLIAWMVTVIAQPTGRVSGLPYGYRAMVRCCPLICAFDAFWMVTTFLVLWLNAGCSKVTAARHVWYDRFGLDENAFWETTDNAEQAGLSTGRPESPDTTDEMEFQDALPYDPLPLTPLTVRTENPRNTTSVANENPQSSPIEESPYESEQITEAAPPGQSAQNGTAESLLRQFCDHNRSSIDLTDRPRPSIDNHVAEQPTEPTVSVIHNGTFDPEAAPLLAGEQPALLFYPGSAIDQTWRLSMLAFFLGTIPQTVKIYSMQGIICTQIHTALFLFGFLVPEVFRLAAGAAGQFNLCPLPRTINLKSDLACGGVLITMILSLPISMLIITFLVLPILRSVMDDCGKGGWFDYTIPGNHGPGLAIVASFSLAILPTILILKSRRLVGNSRIFLEFVRRNAEKGWMQRLITNYSRVSTYTASILAVERAPFLIGPCSLLYAFIVFTFALFQICTGWDGFLLPGRLWQRVPWYEKEPLMIIGLLIWGVDAIVESGLMVFWGGLFTYQLLFRVLLVGRFSHYPRKFTGLNGAADEFLSGIGIFAIMLSTLLAYTFKDKYGTEFWVGTFKPSWTEWLG</sequence>
<dbReference type="EMBL" id="ML996408">
    <property type="protein sequence ID" value="KAF2726689.1"/>
    <property type="molecule type" value="Genomic_DNA"/>
</dbReference>
<gene>
    <name evidence="3" type="ORF">EJ04DRAFT_582532</name>
</gene>
<organism evidence="3 4">
    <name type="scientific">Polyplosphaeria fusca</name>
    <dbReference type="NCBI Taxonomy" id="682080"/>
    <lineage>
        <taxon>Eukaryota</taxon>
        <taxon>Fungi</taxon>
        <taxon>Dikarya</taxon>
        <taxon>Ascomycota</taxon>
        <taxon>Pezizomycotina</taxon>
        <taxon>Dothideomycetes</taxon>
        <taxon>Pleosporomycetidae</taxon>
        <taxon>Pleosporales</taxon>
        <taxon>Tetraplosphaeriaceae</taxon>
        <taxon>Polyplosphaeria</taxon>
    </lineage>
</organism>
<evidence type="ECO:0000256" key="1">
    <source>
        <dbReference type="SAM" id="MobiDB-lite"/>
    </source>
</evidence>